<dbReference type="Proteomes" id="UP000324800">
    <property type="component" value="Unassembled WGS sequence"/>
</dbReference>
<feature type="non-terminal residue" evidence="1">
    <location>
        <position position="382"/>
    </location>
</feature>
<gene>
    <name evidence="1" type="ORF">EZS28_033507</name>
</gene>
<comment type="caution">
    <text evidence="1">The sequence shown here is derived from an EMBL/GenBank/DDBJ whole genome shotgun (WGS) entry which is preliminary data.</text>
</comment>
<evidence type="ECO:0008006" key="3">
    <source>
        <dbReference type="Google" id="ProtNLM"/>
    </source>
</evidence>
<reference evidence="1 2" key="1">
    <citation type="submission" date="2019-03" db="EMBL/GenBank/DDBJ databases">
        <title>Single cell metagenomics reveals metabolic interactions within the superorganism composed of flagellate Streblomastix strix and complex community of Bacteroidetes bacteria on its surface.</title>
        <authorList>
            <person name="Treitli S.C."/>
            <person name="Kolisko M."/>
            <person name="Husnik F."/>
            <person name="Keeling P."/>
            <person name="Hampl V."/>
        </authorList>
    </citation>
    <scope>NUCLEOTIDE SEQUENCE [LARGE SCALE GENOMIC DNA]</scope>
    <source>
        <strain evidence="1">ST1C</strain>
    </source>
</reference>
<evidence type="ECO:0000313" key="1">
    <source>
        <dbReference type="EMBL" id="KAA6370965.1"/>
    </source>
</evidence>
<proteinExistence type="predicted"/>
<dbReference type="SUPFAM" id="SSF51126">
    <property type="entry name" value="Pectin lyase-like"/>
    <property type="match status" value="1"/>
</dbReference>
<dbReference type="EMBL" id="SNRW01014900">
    <property type="protein sequence ID" value="KAA6370965.1"/>
    <property type="molecule type" value="Genomic_DNA"/>
</dbReference>
<accession>A0A5J4UMI7</accession>
<dbReference type="InterPro" id="IPR011050">
    <property type="entry name" value="Pectin_lyase_fold/virulence"/>
</dbReference>
<protein>
    <recommendedName>
        <fullName evidence="3">Right handed beta helix domain-containing protein</fullName>
    </recommendedName>
</protein>
<sequence length="382" mass="43529">MFEKCTPSNEKDIYYEFRVNSQVDISGYITSGDEEQDPDDDLEEGSDGCIFNVDQTQTIKGTKRTIKGALAGNCTDSNGYLITLLNSIHYESVTINKTRDFPVLIKGGAKDEEQNEIRTVWGVNTSTARIITLLQGNLTLSNIEFKYYQSTTDPEDDQDETIWPWNAIIFAYDEVLSFRILSVDSCIFKGLGSQIPVRRMIYAYNVQKMNLTNCIFDDAYINDSYAVYQHSQSNSEVIVDNTTFENINLINSGNGVLYIYCYEGQNSIITVNGCTFLNINRGVNIYNSGYNSSITINRNTFENCGVIQNQHIITNNKFINNTGYYTGGIYGQFYYGGTFNFSNNEFSNNSRYYGNGANDAYLQWYDYPQDWNIDNVKYKVLK</sequence>
<evidence type="ECO:0000313" key="2">
    <source>
        <dbReference type="Proteomes" id="UP000324800"/>
    </source>
</evidence>
<organism evidence="1 2">
    <name type="scientific">Streblomastix strix</name>
    <dbReference type="NCBI Taxonomy" id="222440"/>
    <lineage>
        <taxon>Eukaryota</taxon>
        <taxon>Metamonada</taxon>
        <taxon>Preaxostyla</taxon>
        <taxon>Oxymonadida</taxon>
        <taxon>Streblomastigidae</taxon>
        <taxon>Streblomastix</taxon>
    </lineage>
</organism>
<dbReference type="AlphaFoldDB" id="A0A5J4UMI7"/>
<name>A0A5J4UMI7_9EUKA</name>